<name>A0ABS3V4L9_9ACTN</name>
<dbReference type="EMBL" id="JAGFWR010000002">
    <property type="protein sequence ID" value="MBO4160550.1"/>
    <property type="molecule type" value="Genomic_DNA"/>
</dbReference>
<gene>
    <name evidence="2" type="ORF">JQN83_06940</name>
</gene>
<comment type="caution">
    <text evidence="2">The sequence shown here is derived from an EMBL/GenBank/DDBJ whole genome shotgun (WGS) entry which is preliminary data.</text>
</comment>
<keyword evidence="1" id="KW-1133">Transmembrane helix</keyword>
<proteinExistence type="predicted"/>
<dbReference type="Proteomes" id="UP000671399">
    <property type="component" value="Unassembled WGS sequence"/>
</dbReference>
<evidence type="ECO:0000256" key="1">
    <source>
        <dbReference type="SAM" id="Phobius"/>
    </source>
</evidence>
<keyword evidence="1" id="KW-0812">Transmembrane</keyword>
<accession>A0ABS3V4L9</accession>
<evidence type="ECO:0000313" key="2">
    <source>
        <dbReference type="EMBL" id="MBO4160550.1"/>
    </source>
</evidence>
<organism evidence="2 3">
    <name type="scientific">Micromonospora antibiotica</name>
    <dbReference type="NCBI Taxonomy" id="2807623"/>
    <lineage>
        <taxon>Bacteria</taxon>
        <taxon>Bacillati</taxon>
        <taxon>Actinomycetota</taxon>
        <taxon>Actinomycetes</taxon>
        <taxon>Micromonosporales</taxon>
        <taxon>Micromonosporaceae</taxon>
        <taxon>Micromonospora</taxon>
    </lineage>
</organism>
<reference evidence="2 3" key="1">
    <citation type="submission" date="2021-03" db="EMBL/GenBank/DDBJ databases">
        <authorList>
            <person name="Lee D.-H."/>
        </authorList>
    </citation>
    <scope>NUCLEOTIDE SEQUENCE [LARGE SCALE GENOMIC DNA]</scope>
    <source>
        <strain evidence="2 3">MMS20-R2-23</strain>
    </source>
</reference>
<keyword evidence="1" id="KW-0472">Membrane</keyword>
<evidence type="ECO:0000313" key="3">
    <source>
        <dbReference type="Proteomes" id="UP000671399"/>
    </source>
</evidence>
<feature type="transmembrane region" description="Helical" evidence="1">
    <location>
        <begin position="84"/>
        <end position="107"/>
    </location>
</feature>
<keyword evidence="3" id="KW-1185">Reference proteome</keyword>
<sequence>MTVGYGVDRLAGHLLAFGPGAAPSPLPSLKPPPPYNPAGGAADDLLNLLAWGVSAAGVAGLLILGISMAIQLNRGVPGEMSDHFRGAVFVAMGCVLGATAGPLVMFFGDLGL</sequence>
<dbReference type="RefSeq" id="WP_208566200.1">
    <property type="nucleotide sequence ID" value="NZ_JAGFWR010000002.1"/>
</dbReference>
<protein>
    <submittedName>
        <fullName evidence="2">Uncharacterized protein</fullName>
    </submittedName>
</protein>
<feature type="transmembrane region" description="Helical" evidence="1">
    <location>
        <begin position="48"/>
        <end position="72"/>
    </location>
</feature>